<evidence type="ECO:0000313" key="2">
    <source>
        <dbReference type="EMBL" id="KAK4174170.1"/>
    </source>
</evidence>
<dbReference type="EMBL" id="MU866297">
    <property type="protein sequence ID" value="KAK4174170.1"/>
    <property type="molecule type" value="Genomic_DNA"/>
</dbReference>
<dbReference type="AlphaFoldDB" id="A0AAN6W377"/>
<evidence type="ECO:0000256" key="1">
    <source>
        <dbReference type="SAM" id="SignalP"/>
    </source>
</evidence>
<reference evidence="2" key="1">
    <citation type="journal article" date="2023" name="Mol. Phylogenet. Evol.">
        <title>Genome-scale phylogeny and comparative genomics of the fungal order Sordariales.</title>
        <authorList>
            <person name="Hensen N."/>
            <person name="Bonometti L."/>
            <person name="Westerberg I."/>
            <person name="Brannstrom I.O."/>
            <person name="Guillou S."/>
            <person name="Cros-Aarteil S."/>
            <person name="Calhoun S."/>
            <person name="Haridas S."/>
            <person name="Kuo A."/>
            <person name="Mondo S."/>
            <person name="Pangilinan J."/>
            <person name="Riley R."/>
            <person name="LaButti K."/>
            <person name="Andreopoulos B."/>
            <person name="Lipzen A."/>
            <person name="Chen C."/>
            <person name="Yan M."/>
            <person name="Daum C."/>
            <person name="Ng V."/>
            <person name="Clum A."/>
            <person name="Steindorff A."/>
            <person name="Ohm R.A."/>
            <person name="Martin F."/>
            <person name="Silar P."/>
            <person name="Natvig D.O."/>
            <person name="Lalanne C."/>
            <person name="Gautier V."/>
            <person name="Ament-Velasquez S.L."/>
            <person name="Kruys A."/>
            <person name="Hutchinson M.I."/>
            <person name="Powell A.J."/>
            <person name="Barry K."/>
            <person name="Miller A.N."/>
            <person name="Grigoriev I.V."/>
            <person name="Debuchy R."/>
            <person name="Gladieux P."/>
            <person name="Hiltunen Thoren M."/>
            <person name="Johannesson H."/>
        </authorList>
    </citation>
    <scope>NUCLEOTIDE SEQUENCE</scope>
    <source>
        <strain evidence="2">CBS 892.96</strain>
    </source>
</reference>
<feature type="signal peptide" evidence="1">
    <location>
        <begin position="1"/>
        <end position="17"/>
    </location>
</feature>
<sequence>MRLASLIFLGTAANAAAVSPRNGNFTAATARLDHPISLSFNDIGAIINLTALPQPIDMGPHWSLPTEKIDCSTTFAVNNKYAYAWSVVRIQIEWIREDGPKIWTLPAGMHVGQTVRVGCCNHASINLVVQGQGKDTDRKGTCLARTLAISGAEITTMALAITDHCRSGDRTKGRAWSRYRDFTVEVYYDDWKCGGKCWQGD</sequence>
<evidence type="ECO:0008006" key="4">
    <source>
        <dbReference type="Google" id="ProtNLM"/>
    </source>
</evidence>
<dbReference type="Proteomes" id="UP001302321">
    <property type="component" value="Unassembled WGS sequence"/>
</dbReference>
<evidence type="ECO:0000313" key="3">
    <source>
        <dbReference type="Proteomes" id="UP001302321"/>
    </source>
</evidence>
<name>A0AAN6W377_9PEZI</name>
<reference evidence="2" key="2">
    <citation type="submission" date="2023-05" db="EMBL/GenBank/DDBJ databases">
        <authorList>
            <consortium name="Lawrence Berkeley National Laboratory"/>
            <person name="Steindorff A."/>
            <person name="Hensen N."/>
            <person name="Bonometti L."/>
            <person name="Westerberg I."/>
            <person name="Brannstrom I.O."/>
            <person name="Guillou S."/>
            <person name="Cros-Aarteil S."/>
            <person name="Calhoun S."/>
            <person name="Haridas S."/>
            <person name="Kuo A."/>
            <person name="Mondo S."/>
            <person name="Pangilinan J."/>
            <person name="Riley R."/>
            <person name="Labutti K."/>
            <person name="Andreopoulos B."/>
            <person name="Lipzen A."/>
            <person name="Chen C."/>
            <person name="Yanf M."/>
            <person name="Daum C."/>
            <person name="Ng V."/>
            <person name="Clum A."/>
            <person name="Ohm R."/>
            <person name="Martin F."/>
            <person name="Silar P."/>
            <person name="Natvig D."/>
            <person name="Lalanne C."/>
            <person name="Gautier V."/>
            <person name="Ament-Velasquez S.L."/>
            <person name="Kruys A."/>
            <person name="Hutchinson M.I."/>
            <person name="Powell A.J."/>
            <person name="Barry K."/>
            <person name="Miller A.N."/>
            <person name="Grigoriev I.V."/>
            <person name="Debuchy R."/>
            <person name="Gladieux P."/>
            <person name="Thoren M.H."/>
            <person name="Johannesson H."/>
        </authorList>
    </citation>
    <scope>NUCLEOTIDE SEQUENCE</scope>
    <source>
        <strain evidence="2">CBS 892.96</strain>
    </source>
</reference>
<accession>A0AAN6W377</accession>
<organism evidence="2 3">
    <name type="scientific">Triangularia setosa</name>
    <dbReference type="NCBI Taxonomy" id="2587417"/>
    <lineage>
        <taxon>Eukaryota</taxon>
        <taxon>Fungi</taxon>
        <taxon>Dikarya</taxon>
        <taxon>Ascomycota</taxon>
        <taxon>Pezizomycotina</taxon>
        <taxon>Sordariomycetes</taxon>
        <taxon>Sordariomycetidae</taxon>
        <taxon>Sordariales</taxon>
        <taxon>Podosporaceae</taxon>
        <taxon>Triangularia</taxon>
    </lineage>
</organism>
<keyword evidence="3" id="KW-1185">Reference proteome</keyword>
<feature type="chain" id="PRO_5042988926" description="Ecp2 effector protein domain-containing protein" evidence="1">
    <location>
        <begin position="18"/>
        <end position="201"/>
    </location>
</feature>
<proteinExistence type="predicted"/>
<comment type="caution">
    <text evidence="2">The sequence shown here is derived from an EMBL/GenBank/DDBJ whole genome shotgun (WGS) entry which is preliminary data.</text>
</comment>
<gene>
    <name evidence="2" type="ORF">QBC36DRAFT_292712</name>
</gene>
<protein>
    <recommendedName>
        <fullName evidence="4">Ecp2 effector protein domain-containing protein</fullName>
    </recommendedName>
</protein>
<keyword evidence="1" id="KW-0732">Signal</keyword>